<evidence type="ECO:0000313" key="4">
    <source>
        <dbReference type="Proteomes" id="UP000285301"/>
    </source>
</evidence>
<dbReference type="Pfam" id="PF09737">
    <property type="entry name" value="Det1"/>
    <property type="match status" value="1"/>
</dbReference>
<dbReference type="STRING" id="1965070.A0A3S3PNN5"/>
<dbReference type="PANTHER" id="PTHR13374:SF3">
    <property type="entry name" value="DET1 HOMOLOG"/>
    <property type="match status" value="1"/>
</dbReference>
<dbReference type="GO" id="GO:0031625">
    <property type="term" value="F:ubiquitin protein ligase binding"/>
    <property type="evidence" value="ECO:0007669"/>
    <property type="project" value="TreeGrafter"/>
</dbReference>
<keyword evidence="4" id="KW-1185">Reference proteome</keyword>
<dbReference type="GO" id="GO:0032436">
    <property type="term" value="P:positive regulation of proteasomal ubiquitin-dependent protein catabolic process"/>
    <property type="evidence" value="ECO:0007669"/>
    <property type="project" value="TreeGrafter"/>
</dbReference>
<name>A0A3S3PNN5_9ACAR</name>
<dbReference type="EMBL" id="NCKU01000271">
    <property type="protein sequence ID" value="RWS16206.1"/>
    <property type="molecule type" value="Genomic_DNA"/>
</dbReference>
<protein>
    <submittedName>
        <fullName evidence="1">DET1-like protein</fullName>
    </submittedName>
</protein>
<dbReference type="InterPro" id="IPR019138">
    <property type="entry name" value="De-etiolated_protein_1_Det1"/>
</dbReference>
<reference evidence="1" key="2">
    <citation type="submission" date="2018-11" db="EMBL/GenBank/DDBJ databases">
        <title>Trombidioid mite genomics.</title>
        <authorList>
            <person name="Dong X."/>
        </authorList>
    </citation>
    <scope>NUCLEOTIDE SEQUENCE</scope>
    <source>
        <strain evidence="1">UoL-WK</strain>
    </source>
</reference>
<dbReference type="OrthoDB" id="18339at2759"/>
<sequence>MNARNDSEFEDEQHSLSIKCPRFASQNIVAKLRNREAFGVKTNVSQFHANRSFYQNVFPNLTVVNIDKPPCFLRKFTPDGKYLIAFSSDQTSIEIYEFQGPAAAEHLLQHVTLCEDYTKEGQISDEHLSQIRSKIFEAFFKLKHVVNVASNGEQLNRECSLFTDDSRLVIVGSAAYVSDESHPHYFDVYRNNESVSMSARSTLEDYSLHLIDIRNGRLCDKRTFKTDKIFLSHNQGIYLYKNTLAVLSVQHQTIHIFHIEYDFLDEGKFIDVKKIGRFCYEDDEYLISSVQMADRNGNRTQHNVRACREATINSLKHRLLVHLYRKAETESVISNTSLPVRRFYQNFDQYNALRMWKMQLLDEHHLLIKYAHEEVITLRLTDLNSPPSFFVVYNISTTQVIAIFENTSEELLYLFENFCDMFRNASLNNCSNLICSPSNNVFARLNQERFKQTITNAKNGGRIEAIRRLLAQLPISAQSYTSSPYLDLALFSYDDKWVSPLERPKTCGEHPIKFYARAPPFLRFKIHAGIQGRSAPVSSRRLVAFTFHPYDPFAISVQRTNADYVVNFHIRHKS</sequence>
<organism evidence="1 4">
    <name type="scientific">Dinothrombium tinctorium</name>
    <dbReference type="NCBI Taxonomy" id="1965070"/>
    <lineage>
        <taxon>Eukaryota</taxon>
        <taxon>Metazoa</taxon>
        <taxon>Ecdysozoa</taxon>
        <taxon>Arthropoda</taxon>
        <taxon>Chelicerata</taxon>
        <taxon>Arachnida</taxon>
        <taxon>Acari</taxon>
        <taxon>Acariformes</taxon>
        <taxon>Trombidiformes</taxon>
        <taxon>Prostigmata</taxon>
        <taxon>Anystina</taxon>
        <taxon>Parasitengona</taxon>
        <taxon>Trombidioidea</taxon>
        <taxon>Trombidiidae</taxon>
        <taxon>Dinothrombium</taxon>
    </lineage>
</organism>
<dbReference type="GO" id="GO:0031461">
    <property type="term" value="C:cullin-RING ubiquitin ligase complex"/>
    <property type="evidence" value="ECO:0007669"/>
    <property type="project" value="TreeGrafter"/>
</dbReference>
<dbReference type="GO" id="GO:0005634">
    <property type="term" value="C:nucleus"/>
    <property type="evidence" value="ECO:0007669"/>
    <property type="project" value="TreeGrafter"/>
</dbReference>
<dbReference type="PANTHER" id="PTHR13374">
    <property type="entry name" value="DET1 HOMOLOG DE-ETIOLATED-1 HOMOLOG"/>
    <property type="match status" value="1"/>
</dbReference>
<comment type="caution">
    <text evidence="1">The sequence shown here is derived from an EMBL/GenBank/DDBJ whole genome shotgun (WGS) entry which is preliminary data.</text>
</comment>
<dbReference type="Proteomes" id="UP000285301">
    <property type="component" value="Unassembled WGS sequence"/>
</dbReference>
<accession>A0A3S3PNN5</accession>
<evidence type="ECO:0000313" key="2">
    <source>
        <dbReference type="EMBL" id="RWS17254.1"/>
    </source>
</evidence>
<dbReference type="AlphaFoldDB" id="A0A3S3PNN5"/>
<proteinExistence type="predicted"/>
<dbReference type="EMBL" id="NCKU01000102">
    <property type="protein sequence ID" value="RWS17254.1"/>
    <property type="molecule type" value="Genomic_DNA"/>
</dbReference>
<dbReference type="EMBL" id="NCKU01000101">
    <property type="protein sequence ID" value="RWS17261.1"/>
    <property type="molecule type" value="Genomic_DNA"/>
</dbReference>
<dbReference type="GO" id="GO:1990756">
    <property type="term" value="F:ubiquitin-like ligase-substrate adaptor activity"/>
    <property type="evidence" value="ECO:0007669"/>
    <property type="project" value="TreeGrafter"/>
</dbReference>
<dbReference type="GO" id="GO:0016567">
    <property type="term" value="P:protein ubiquitination"/>
    <property type="evidence" value="ECO:0007669"/>
    <property type="project" value="TreeGrafter"/>
</dbReference>
<evidence type="ECO:0000313" key="3">
    <source>
        <dbReference type="EMBL" id="RWS17261.1"/>
    </source>
</evidence>
<gene>
    <name evidence="1" type="ORF">B4U79_05603</name>
    <name evidence="2" type="ORF">B4U79_06671</name>
    <name evidence="3" type="ORF">B4U79_14191</name>
</gene>
<evidence type="ECO:0000313" key="1">
    <source>
        <dbReference type="EMBL" id="RWS16206.1"/>
    </source>
</evidence>
<reference evidence="1 4" key="1">
    <citation type="journal article" date="2018" name="Gigascience">
        <title>Genomes of trombidid mites reveal novel predicted allergens and laterally-transferred genes associated with secondary metabolism.</title>
        <authorList>
            <person name="Dong X."/>
            <person name="Chaisiri K."/>
            <person name="Xia D."/>
            <person name="Armstrong S.D."/>
            <person name="Fang Y."/>
            <person name="Donnelly M.J."/>
            <person name="Kadowaki T."/>
            <person name="McGarry J.W."/>
            <person name="Darby A.C."/>
            <person name="Makepeace B.L."/>
        </authorList>
    </citation>
    <scope>NUCLEOTIDE SEQUENCE [LARGE SCALE GENOMIC DNA]</scope>
    <source>
        <strain evidence="1">UoL-WK</strain>
    </source>
</reference>